<dbReference type="PANTHER" id="PTHR28052:SF1">
    <property type="entry name" value="UPF0545 PROTEIN C22ORF39"/>
    <property type="match status" value="1"/>
</dbReference>
<dbReference type="RefSeq" id="XP_003672988.1">
    <property type="nucleotide sequence ID" value="XM_003672940.1"/>
</dbReference>
<dbReference type="InParanoid" id="G0V561"/>
<dbReference type="STRING" id="1064592.G0V561"/>
<accession>G0V561</accession>
<dbReference type="eggNOG" id="ENOG502S4MN">
    <property type="taxonomic scope" value="Eukaryota"/>
</dbReference>
<organism evidence="1 2">
    <name type="scientific">Naumovozyma castellii</name>
    <name type="common">Yeast</name>
    <name type="synonym">Saccharomyces castellii</name>
    <dbReference type="NCBI Taxonomy" id="27288"/>
    <lineage>
        <taxon>Eukaryota</taxon>
        <taxon>Fungi</taxon>
        <taxon>Dikarya</taxon>
        <taxon>Ascomycota</taxon>
        <taxon>Saccharomycotina</taxon>
        <taxon>Saccharomycetes</taxon>
        <taxon>Saccharomycetales</taxon>
        <taxon>Saccharomycetaceae</taxon>
        <taxon>Naumovozyma</taxon>
    </lineage>
</organism>
<dbReference type="GeneID" id="96900086"/>
<evidence type="ECO:0000313" key="2">
    <source>
        <dbReference type="Proteomes" id="UP000001640"/>
    </source>
</evidence>
<dbReference type="PANTHER" id="PTHR28052">
    <property type="entry name" value="UPF0545 PROTEIN C22ORF39"/>
    <property type="match status" value="1"/>
</dbReference>
<reference evidence="2" key="1">
    <citation type="journal article" date="2011" name="Proc. Natl. Acad. Sci. U.S.A.">
        <title>Evolutionary erosion of yeast sex chromosomes by mating-type switching accidents.</title>
        <authorList>
            <person name="Gordon J.L."/>
            <person name="Armisen D."/>
            <person name="Proux-Wera E."/>
            <person name="Oheigeartaigh S.S."/>
            <person name="Byrne K.P."/>
            <person name="Wolfe K.H."/>
        </authorList>
    </citation>
    <scope>NUCLEOTIDE SEQUENCE [LARGE SCALE GENOMIC DNA]</scope>
    <source>
        <strain evidence="2">ATCC 76901 / BCRC 22586 / CBS 4309 / NBRC 1992 / NRRL Y-12630</strain>
    </source>
</reference>
<protein>
    <recommendedName>
        <fullName evidence="3">Early meiotic induction protein 1</fullName>
    </recommendedName>
</protein>
<dbReference type="Pfam" id="PF11326">
    <property type="entry name" value="PANTS-like"/>
    <property type="match status" value="1"/>
</dbReference>
<proteinExistence type="predicted"/>
<name>G0V561_NAUCA</name>
<evidence type="ECO:0008006" key="3">
    <source>
        <dbReference type="Google" id="ProtNLM"/>
    </source>
</evidence>
<gene>
    <name evidence="1" type="primary">NCAS0A00370</name>
    <name evidence="1" type="ordered locus">NCAS_0A00370</name>
</gene>
<dbReference type="OrthoDB" id="2017405at2759"/>
<dbReference type="Proteomes" id="UP000001640">
    <property type="component" value="Chromosome 1"/>
</dbReference>
<dbReference type="InterPro" id="IPR021475">
    <property type="entry name" value="Pants/Emi1-like"/>
</dbReference>
<dbReference type="KEGG" id="ncs:NCAS_0A00370"/>
<dbReference type="AlphaFoldDB" id="G0V561"/>
<dbReference type="OMA" id="GQFRNYY"/>
<dbReference type="EMBL" id="HE576752">
    <property type="protein sequence ID" value="CCC66597.1"/>
    <property type="molecule type" value="Genomic_DNA"/>
</dbReference>
<dbReference type="GO" id="GO:0007005">
    <property type="term" value="P:mitochondrion organization"/>
    <property type="evidence" value="ECO:0007669"/>
    <property type="project" value="EnsemblFungi"/>
</dbReference>
<keyword evidence="2" id="KW-1185">Reference proteome</keyword>
<sequence>MSASSEYPCTMSCLDAFDQLTACYSLGGQFRNYYRYGEYNSCTKQLAKLKFCIVNSNDPVKVQQWYKEQAEFNSKFRGSSDDIWEER</sequence>
<evidence type="ECO:0000313" key="1">
    <source>
        <dbReference type="EMBL" id="CCC66597.1"/>
    </source>
</evidence>
<dbReference type="HOGENOM" id="CLU_114639_2_0_1"/>
<reference key="2">
    <citation type="submission" date="2011-08" db="EMBL/GenBank/DDBJ databases">
        <title>Genome sequence of Naumovozyma castellii.</title>
        <authorList>
            <person name="Gordon J.L."/>
            <person name="Armisen D."/>
            <person name="Proux-Wera E."/>
            <person name="OhEigeartaigh S.S."/>
            <person name="Byrne K.P."/>
            <person name="Wolfe K.H."/>
        </authorList>
    </citation>
    <scope>NUCLEOTIDE SEQUENCE</scope>
    <source>
        <strain>Type strain:CBS 4309</strain>
    </source>
</reference>